<proteinExistence type="predicted"/>
<dbReference type="RefSeq" id="WP_158958946.1">
    <property type="nucleotide sequence ID" value="NZ_CP046917.1"/>
</dbReference>
<feature type="compositionally biased region" description="Polar residues" evidence="1">
    <location>
        <begin position="249"/>
        <end position="263"/>
    </location>
</feature>
<keyword evidence="3" id="KW-0614">Plasmid</keyword>
<geneLocation type="plasmid" evidence="3 4">
    <name>p1</name>
</geneLocation>
<name>A0A7Z2GSJ5_9BURK</name>
<organism evidence="3 4">
    <name type="scientific">Paraburkholderia acidisoli</name>
    <dbReference type="NCBI Taxonomy" id="2571748"/>
    <lineage>
        <taxon>Bacteria</taxon>
        <taxon>Pseudomonadati</taxon>
        <taxon>Pseudomonadota</taxon>
        <taxon>Betaproteobacteria</taxon>
        <taxon>Burkholderiales</taxon>
        <taxon>Burkholderiaceae</taxon>
        <taxon>Paraburkholderia</taxon>
    </lineage>
</organism>
<dbReference type="AlphaFoldDB" id="A0A7Z2GSJ5"/>
<evidence type="ECO:0000256" key="1">
    <source>
        <dbReference type="SAM" id="MobiDB-lite"/>
    </source>
</evidence>
<sequence length="284" mass="28906">MEIDLREIQDLHARYARVPVTIELEAQVRSRPVPLLLAHDAALRPSGVRRVWDARGKMGRSALMVIGGTVVCAAIGMGAAKLYASTRSAPHIQPQHAGAAGPAASTVPPGPASVSPASDADALTQGDFERSSARASGLTAVDPSELTHHPATLASTSSSRAGPTPTATVAATDEQRAAASPIRQHSVERPGTLTVSQPASASAATSAAADPHATATGNRSAVPDAPARVASGSLSPAPATQLARHTVHRSLSTGHGQQQSTADGKTVQMKPLAPATRGGDVQLF</sequence>
<feature type="transmembrane region" description="Helical" evidence="2">
    <location>
        <begin position="62"/>
        <end position="84"/>
    </location>
</feature>
<reference evidence="3 4" key="1">
    <citation type="submission" date="2019-12" db="EMBL/GenBank/DDBJ databases">
        <title>Paraburkholderia acidiphila 7Q-K02 sp. nov and Paraburkholderia acidisoli DHF22 sp. nov., two strains isolated from forest soil.</title>
        <authorList>
            <person name="Gao Z."/>
            <person name="Qiu L."/>
        </authorList>
    </citation>
    <scope>NUCLEOTIDE SEQUENCE [LARGE SCALE GENOMIC DNA]</scope>
    <source>
        <strain evidence="3 4">DHF22</strain>
        <plasmid evidence="3 4">p1</plasmid>
    </source>
</reference>
<evidence type="ECO:0000313" key="3">
    <source>
        <dbReference type="EMBL" id="QGZ67031.1"/>
    </source>
</evidence>
<dbReference type="OrthoDB" id="9128640at2"/>
<gene>
    <name evidence="3" type="ORF">FAZ98_34960</name>
</gene>
<feature type="compositionally biased region" description="Low complexity" evidence="1">
    <location>
        <begin position="161"/>
        <end position="172"/>
    </location>
</feature>
<feature type="region of interest" description="Disordered" evidence="1">
    <location>
        <begin position="92"/>
        <end position="284"/>
    </location>
</feature>
<evidence type="ECO:0000256" key="2">
    <source>
        <dbReference type="SAM" id="Phobius"/>
    </source>
</evidence>
<feature type="compositionally biased region" description="Low complexity" evidence="1">
    <location>
        <begin position="199"/>
        <end position="216"/>
    </location>
</feature>
<accession>A0A7Z2GSJ5</accession>
<dbReference type="Proteomes" id="UP000433577">
    <property type="component" value="Plasmid p1"/>
</dbReference>
<keyword evidence="2" id="KW-0812">Transmembrane</keyword>
<feature type="compositionally biased region" description="Low complexity" evidence="1">
    <location>
        <begin position="97"/>
        <end position="122"/>
    </location>
</feature>
<evidence type="ECO:0000313" key="4">
    <source>
        <dbReference type="Proteomes" id="UP000433577"/>
    </source>
</evidence>
<dbReference type="EMBL" id="CP046917">
    <property type="protein sequence ID" value="QGZ67031.1"/>
    <property type="molecule type" value="Genomic_DNA"/>
</dbReference>
<keyword evidence="4" id="KW-1185">Reference proteome</keyword>
<protein>
    <submittedName>
        <fullName evidence="3">Uncharacterized protein</fullName>
    </submittedName>
</protein>
<keyword evidence="2" id="KW-0472">Membrane</keyword>
<dbReference type="KEGG" id="pacs:FAZ98_34960"/>
<keyword evidence="2" id="KW-1133">Transmembrane helix</keyword>